<proteinExistence type="predicted"/>
<dbReference type="EMBL" id="JABZGR010000004">
    <property type="protein sequence ID" value="MBF0969913.1"/>
    <property type="molecule type" value="Genomic_DNA"/>
</dbReference>
<evidence type="ECO:0000313" key="2">
    <source>
        <dbReference type="Proteomes" id="UP000704068"/>
    </source>
</evidence>
<evidence type="ECO:0000313" key="1">
    <source>
        <dbReference type="EMBL" id="MBF0969913.1"/>
    </source>
</evidence>
<protein>
    <submittedName>
        <fullName evidence="1">Uncharacterized protein</fullName>
    </submittedName>
</protein>
<organism evidence="1 2">
    <name type="scientific">Alloprevotella tannerae</name>
    <dbReference type="NCBI Taxonomy" id="76122"/>
    <lineage>
        <taxon>Bacteria</taxon>
        <taxon>Pseudomonadati</taxon>
        <taxon>Bacteroidota</taxon>
        <taxon>Bacteroidia</taxon>
        <taxon>Bacteroidales</taxon>
        <taxon>Prevotellaceae</taxon>
        <taxon>Alloprevotella</taxon>
    </lineage>
</organism>
<dbReference type="RefSeq" id="WP_303763093.1">
    <property type="nucleotide sequence ID" value="NZ_JABZGR010000004.1"/>
</dbReference>
<gene>
    <name evidence="1" type="ORF">HXK21_02565</name>
</gene>
<dbReference type="Proteomes" id="UP000704068">
    <property type="component" value="Unassembled WGS sequence"/>
</dbReference>
<dbReference type="AlphaFoldDB" id="A0A929WZL1"/>
<accession>A0A929WZL1</accession>
<sequence length="150" mass="15765">MVHPSSAAGPLMLVNAVCASRLLPPNDGLLPPSDGLLPPNDGLLPPNGKRSWKRRRIIGINGRKTSAKSREMMIVPTALTAIDTAKDGLVLCRRCGRLSVGAVCVVNEDCAACFYACRLPDADGGDGLFGCLPTAAVCRQLKLLDARAKA</sequence>
<reference evidence="1" key="1">
    <citation type="submission" date="2020-04" db="EMBL/GenBank/DDBJ databases">
        <title>Deep metagenomics examines the oral microbiome during advanced dental caries in children, revealing novel taxa and co-occurrences with host molecules.</title>
        <authorList>
            <person name="Baker J.L."/>
            <person name="Morton J.T."/>
            <person name="Dinis M."/>
            <person name="Alvarez R."/>
            <person name="Tran N.C."/>
            <person name="Knight R."/>
            <person name="Edlund A."/>
        </authorList>
    </citation>
    <scope>NUCLEOTIDE SEQUENCE</scope>
    <source>
        <strain evidence="1">JCVI_34_bin.1</strain>
    </source>
</reference>
<comment type="caution">
    <text evidence="1">The sequence shown here is derived from an EMBL/GenBank/DDBJ whole genome shotgun (WGS) entry which is preliminary data.</text>
</comment>
<name>A0A929WZL1_9BACT</name>